<organism evidence="12 13">
    <name type="scientific">Aerophobetes bacterium</name>
    <dbReference type="NCBI Taxonomy" id="2030807"/>
    <lineage>
        <taxon>Bacteria</taxon>
        <taxon>Candidatus Aerophobota</taxon>
    </lineage>
</organism>
<protein>
    <recommendedName>
        <fullName evidence="3">Flagellar FliJ protein</fullName>
    </recommendedName>
</protein>
<dbReference type="GO" id="GO:0071973">
    <property type="term" value="P:bacterial-type flagellum-dependent cell motility"/>
    <property type="evidence" value="ECO:0007669"/>
    <property type="project" value="InterPro"/>
</dbReference>
<evidence type="ECO:0000256" key="9">
    <source>
        <dbReference type="ARBA" id="ARBA00023136"/>
    </source>
</evidence>
<sequence>MRKFNFPLQFLLEYRERKEKQLKRELAEIIKKWRKERKLLEGLKKEEMKCQGELRKRRECGKVEIPYVLLYQSYLEELARKIEREEMKVRKLYAMMEKKREELTDASKEKKTVERLKRKRWLEFVNYMEKREQEMIDESAIAKFNLQKRT</sequence>
<dbReference type="NCBIfam" id="TIGR02473">
    <property type="entry name" value="flagell_FliJ"/>
    <property type="match status" value="1"/>
</dbReference>
<dbReference type="Gene3D" id="1.10.287.1700">
    <property type="match status" value="1"/>
</dbReference>
<evidence type="ECO:0000256" key="7">
    <source>
        <dbReference type="ARBA" id="ARBA00022795"/>
    </source>
</evidence>
<evidence type="ECO:0000256" key="10">
    <source>
        <dbReference type="ARBA" id="ARBA00023225"/>
    </source>
</evidence>
<proteinExistence type="inferred from homology"/>
<accession>A0A662D204</accession>
<dbReference type="GO" id="GO:0015031">
    <property type="term" value="P:protein transport"/>
    <property type="evidence" value="ECO:0007669"/>
    <property type="project" value="UniProtKB-KW"/>
</dbReference>
<evidence type="ECO:0000256" key="5">
    <source>
        <dbReference type="ARBA" id="ARBA00022475"/>
    </source>
</evidence>
<dbReference type="GO" id="GO:0044781">
    <property type="term" value="P:bacterial-type flagellum organization"/>
    <property type="evidence" value="ECO:0007669"/>
    <property type="project" value="UniProtKB-KW"/>
</dbReference>
<evidence type="ECO:0000256" key="1">
    <source>
        <dbReference type="ARBA" id="ARBA00004413"/>
    </source>
</evidence>
<keyword evidence="12" id="KW-0966">Cell projection</keyword>
<dbReference type="Proteomes" id="UP000277457">
    <property type="component" value="Unassembled WGS sequence"/>
</dbReference>
<dbReference type="InterPro" id="IPR053716">
    <property type="entry name" value="Flag_assembly_chemotaxis_eff"/>
</dbReference>
<keyword evidence="7" id="KW-1005">Bacterial flagellum biogenesis</keyword>
<keyword evidence="11" id="KW-0175">Coiled coil</keyword>
<reference evidence="12 13" key="1">
    <citation type="submission" date="2018-06" db="EMBL/GenBank/DDBJ databases">
        <title>Extensive metabolic versatility and redundancy in microbially diverse, dynamic hydrothermal sediments.</title>
        <authorList>
            <person name="Dombrowski N."/>
            <person name="Teske A."/>
            <person name="Baker B.J."/>
        </authorList>
    </citation>
    <scope>NUCLEOTIDE SEQUENCE [LARGE SCALE GENOMIC DNA]</scope>
    <source>
        <strain evidence="12">B7_G13</strain>
    </source>
</reference>
<dbReference type="GO" id="GO:0005886">
    <property type="term" value="C:plasma membrane"/>
    <property type="evidence" value="ECO:0007669"/>
    <property type="project" value="UniProtKB-SubCell"/>
</dbReference>
<keyword evidence="12" id="KW-0282">Flagellum</keyword>
<dbReference type="GO" id="GO:0006935">
    <property type="term" value="P:chemotaxis"/>
    <property type="evidence" value="ECO:0007669"/>
    <property type="project" value="UniProtKB-KW"/>
</dbReference>
<comment type="similarity">
    <text evidence="2">Belongs to the FliJ family.</text>
</comment>
<evidence type="ECO:0000313" key="12">
    <source>
        <dbReference type="EMBL" id="RLE08064.1"/>
    </source>
</evidence>
<dbReference type="InterPro" id="IPR012823">
    <property type="entry name" value="Flagell_FliJ"/>
</dbReference>
<keyword evidence="5" id="KW-1003">Cell membrane</keyword>
<evidence type="ECO:0000256" key="8">
    <source>
        <dbReference type="ARBA" id="ARBA00022927"/>
    </source>
</evidence>
<evidence type="ECO:0000256" key="4">
    <source>
        <dbReference type="ARBA" id="ARBA00022448"/>
    </source>
</evidence>
<keyword evidence="6" id="KW-0145">Chemotaxis</keyword>
<keyword evidence="8" id="KW-0653">Protein transport</keyword>
<dbReference type="AlphaFoldDB" id="A0A662D204"/>
<comment type="subcellular location">
    <subcellularLocation>
        <location evidence="1">Cell membrane</location>
        <topology evidence="1">Peripheral membrane protein</topology>
        <orientation evidence="1">Cytoplasmic side</orientation>
    </subcellularLocation>
</comment>
<evidence type="ECO:0000256" key="11">
    <source>
        <dbReference type="SAM" id="Coils"/>
    </source>
</evidence>
<keyword evidence="12" id="KW-0969">Cilium</keyword>
<evidence type="ECO:0000256" key="6">
    <source>
        <dbReference type="ARBA" id="ARBA00022500"/>
    </source>
</evidence>
<keyword evidence="10" id="KW-1006">Bacterial flagellum protein export</keyword>
<dbReference type="EMBL" id="QMPY01000048">
    <property type="protein sequence ID" value="RLE08064.1"/>
    <property type="molecule type" value="Genomic_DNA"/>
</dbReference>
<dbReference type="Pfam" id="PF02050">
    <property type="entry name" value="FliJ"/>
    <property type="match status" value="1"/>
</dbReference>
<keyword evidence="9" id="KW-0472">Membrane</keyword>
<comment type="caution">
    <text evidence="12">The sequence shown here is derived from an EMBL/GenBank/DDBJ whole genome shotgun (WGS) entry which is preliminary data.</text>
</comment>
<feature type="coiled-coil region" evidence="11">
    <location>
        <begin position="75"/>
        <end position="116"/>
    </location>
</feature>
<keyword evidence="4" id="KW-0813">Transport</keyword>
<evidence type="ECO:0000256" key="2">
    <source>
        <dbReference type="ARBA" id="ARBA00010004"/>
    </source>
</evidence>
<gene>
    <name evidence="12" type="primary">fliJ</name>
    <name evidence="12" type="ORF">DRZ78_01860</name>
</gene>
<evidence type="ECO:0000313" key="13">
    <source>
        <dbReference type="Proteomes" id="UP000277457"/>
    </source>
</evidence>
<dbReference type="GO" id="GO:0009288">
    <property type="term" value="C:bacterial-type flagellum"/>
    <property type="evidence" value="ECO:0007669"/>
    <property type="project" value="InterPro"/>
</dbReference>
<name>A0A662D204_UNCAE</name>
<evidence type="ECO:0000256" key="3">
    <source>
        <dbReference type="ARBA" id="ARBA00020392"/>
    </source>
</evidence>